<comment type="caution">
    <text evidence="3">The sequence shown here is derived from an EMBL/GenBank/DDBJ whole genome shotgun (WGS) entry which is preliminary data.</text>
</comment>
<gene>
    <name evidence="3" type="ORF">I7822_07580</name>
</gene>
<dbReference type="RefSeq" id="WP_207976606.1">
    <property type="nucleotide sequence ID" value="NZ_JAGDEL010000004.1"/>
</dbReference>
<protein>
    <recommendedName>
        <fullName evidence="5">SLAP domain-containing protein</fullName>
    </recommendedName>
</protein>
<evidence type="ECO:0000313" key="4">
    <source>
        <dbReference type="Proteomes" id="UP000663981"/>
    </source>
</evidence>
<sequence>MKKLIGIILAGAMALSMGTQAFAADTNNGNHYGWENGKHNPHKSEVTPPKNVEETDSYDNLPFGVTDEATALDKHRVDLMADETNIQGIEADFNSGSNTAYLDIIGIKVLDGQLVYVISNDINPNNFPVSSEAAHLLVNTLGYEQLHFMLPQEFEISSLFYVEGVSVFMTDYKQPLL</sequence>
<name>A0ABS3N0C8_9BACI</name>
<dbReference type="EMBL" id="JAGDEL010000004">
    <property type="protein sequence ID" value="MBO1511526.1"/>
    <property type="molecule type" value="Genomic_DNA"/>
</dbReference>
<feature type="compositionally biased region" description="Basic and acidic residues" evidence="1">
    <location>
        <begin position="36"/>
        <end position="45"/>
    </location>
</feature>
<feature type="signal peptide" evidence="2">
    <location>
        <begin position="1"/>
        <end position="23"/>
    </location>
</feature>
<reference evidence="3 4" key="1">
    <citation type="submission" date="2021-03" db="EMBL/GenBank/DDBJ databases">
        <title>Whole genome sequence of Metabacillus bambusae BG109.</title>
        <authorList>
            <person name="Jeong J.W."/>
        </authorList>
    </citation>
    <scope>NUCLEOTIDE SEQUENCE [LARGE SCALE GENOMIC DNA]</scope>
    <source>
        <strain evidence="3 4">BG109</strain>
    </source>
</reference>
<evidence type="ECO:0008006" key="5">
    <source>
        <dbReference type="Google" id="ProtNLM"/>
    </source>
</evidence>
<keyword evidence="4" id="KW-1185">Reference proteome</keyword>
<accession>A0ABS3N0C8</accession>
<organism evidence="3 4">
    <name type="scientific">Metabacillus bambusae</name>
    <dbReference type="NCBI Taxonomy" id="2795218"/>
    <lineage>
        <taxon>Bacteria</taxon>
        <taxon>Bacillati</taxon>
        <taxon>Bacillota</taxon>
        <taxon>Bacilli</taxon>
        <taxon>Bacillales</taxon>
        <taxon>Bacillaceae</taxon>
        <taxon>Metabacillus</taxon>
    </lineage>
</organism>
<keyword evidence="2" id="KW-0732">Signal</keyword>
<feature type="chain" id="PRO_5046659746" description="SLAP domain-containing protein" evidence="2">
    <location>
        <begin position="24"/>
        <end position="177"/>
    </location>
</feature>
<evidence type="ECO:0000313" key="3">
    <source>
        <dbReference type="EMBL" id="MBO1511526.1"/>
    </source>
</evidence>
<evidence type="ECO:0000256" key="1">
    <source>
        <dbReference type="SAM" id="MobiDB-lite"/>
    </source>
</evidence>
<evidence type="ECO:0000256" key="2">
    <source>
        <dbReference type="SAM" id="SignalP"/>
    </source>
</evidence>
<feature type="region of interest" description="Disordered" evidence="1">
    <location>
        <begin position="33"/>
        <end position="57"/>
    </location>
</feature>
<dbReference type="Proteomes" id="UP000663981">
    <property type="component" value="Unassembled WGS sequence"/>
</dbReference>
<proteinExistence type="predicted"/>